<accession>A0A1B6IY32</accession>
<protein>
    <submittedName>
        <fullName evidence="1">Uncharacterized protein</fullName>
    </submittedName>
</protein>
<dbReference type="EMBL" id="GECU01015883">
    <property type="protein sequence ID" value="JAS91823.1"/>
    <property type="molecule type" value="Transcribed_RNA"/>
</dbReference>
<organism evidence="1">
    <name type="scientific">Homalodisca liturata</name>
    <dbReference type="NCBI Taxonomy" id="320908"/>
    <lineage>
        <taxon>Eukaryota</taxon>
        <taxon>Metazoa</taxon>
        <taxon>Ecdysozoa</taxon>
        <taxon>Arthropoda</taxon>
        <taxon>Hexapoda</taxon>
        <taxon>Insecta</taxon>
        <taxon>Pterygota</taxon>
        <taxon>Neoptera</taxon>
        <taxon>Paraneoptera</taxon>
        <taxon>Hemiptera</taxon>
        <taxon>Auchenorrhyncha</taxon>
        <taxon>Membracoidea</taxon>
        <taxon>Cicadellidae</taxon>
        <taxon>Cicadellinae</taxon>
        <taxon>Proconiini</taxon>
        <taxon>Homalodisca</taxon>
    </lineage>
</organism>
<dbReference type="InterPro" id="IPR004119">
    <property type="entry name" value="EcKL"/>
</dbReference>
<evidence type="ECO:0000313" key="1">
    <source>
        <dbReference type="EMBL" id="JAS91823.1"/>
    </source>
</evidence>
<feature type="non-terminal residue" evidence="1">
    <location>
        <position position="1"/>
    </location>
</feature>
<sequence length="137" mass="16213">TDIVYFIWTSANDDVRTRRINELYELYVEELNKNLKHINRSESLSHEEVKVVVKRLIPLSFIMGVIIQIFIGEKTPENVEAFFDKGREEESYQIYKMAFSNEKFRQNRLPKLIQQLELAGVFEYLQSAKKSFSKNNS</sequence>
<gene>
    <name evidence="1" type="ORF">g.21168</name>
</gene>
<name>A0A1B6IY32_9HEMI</name>
<reference evidence="1" key="1">
    <citation type="submission" date="2015-11" db="EMBL/GenBank/DDBJ databases">
        <title>De novo transcriptome assembly of four potential Pierce s Disease insect vectors from Arizona vineyards.</title>
        <authorList>
            <person name="Tassone E.E."/>
        </authorList>
    </citation>
    <scope>NUCLEOTIDE SEQUENCE</scope>
</reference>
<dbReference type="AlphaFoldDB" id="A0A1B6IY32"/>
<proteinExistence type="predicted"/>
<dbReference type="Pfam" id="PF02958">
    <property type="entry name" value="EcKL"/>
    <property type="match status" value="1"/>
</dbReference>